<evidence type="ECO:0000313" key="2">
    <source>
        <dbReference type="EMBL" id="KAK3253491.1"/>
    </source>
</evidence>
<accession>A0AAE0F657</accession>
<reference evidence="2 3" key="1">
    <citation type="journal article" date="2015" name="Genome Biol. Evol.">
        <title>Comparative Genomics of a Bacterivorous Green Alga Reveals Evolutionary Causalities and Consequences of Phago-Mixotrophic Mode of Nutrition.</title>
        <authorList>
            <person name="Burns J.A."/>
            <person name="Paasch A."/>
            <person name="Narechania A."/>
            <person name="Kim E."/>
        </authorList>
    </citation>
    <scope>NUCLEOTIDE SEQUENCE [LARGE SCALE GENOMIC DNA]</scope>
    <source>
        <strain evidence="2 3">PLY_AMNH</strain>
    </source>
</reference>
<comment type="caution">
    <text evidence="2">The sequence shown here is derived from an EMBL/GenBank/DDBJ whole genome shotgun (WGS) entry which is preliminary data.</text>
</comment>
<dbReference type="EMBL" id="LGRX02024796">
    <property type="protein sequence ID" value="KAK3253491.1"/>
    <property type="molecule type" value="Genomic_DNA"/>
</dbReference>
<feature type="compositionally biased region" description="Basic residues" evidence="1">
    <location>
        <begin position="344"/>
        <end position="354"/>
    </location>
</feature>
<organism evidence="2 3">
    <name type="scientific">Cymbomonas tetramitiformis</name>
    <dbReference type="NCBI Taxonomy" id="36881"/>
    <lineage>
        <taxon>Eukaryota</taxon>
        <taxon>Viridiplantae</taxon>
        <taxon>Chlorophyta</taxon>
        <taxon>Pyramimonadophyceae</taxon>
        <taxon>Pyramimonadales</taxon>
        <taxon>Pyramimonadaceae</taxon>
        <taxon>Cymbomonas</taxon>
    </lineage>
</organism>
<dbReference type="AlphaFoldDB" id="A0AAE0F657"/>
<name>A0AAE0F657_9CHLO</name>
<sequence>MKTSVMAWFRRSSICSTVCNDDPRKSILVMNQRTGSYMILKIMILDTGSMLFVMNQTLVTLLGLVTTLRKANIDTGLGSQGTQQHRQWSPGEIMLVICPGTTNEMVLAADGISPCSAVNFDVLLSVDVLHAMSAGILPATPHRDAALVFHPHNQQGDFDTKAYIPIRTLKTSDHNNGSHFIATPSWNEPVTPSAQHHQAPPKARWGALFRVAWAAIAISSLLQPAAGALIEVDEAHVSPMNTLPVVALLWGWSPCSSASAASPSSDAGRPDKRYHTRRQQHPIVSPHRLRLPATPATPYMQEQNQPHLSVDTVQNIFDTLSRTHRGPANQENLRPVPAQATTRQTRRTRPRTFA</sequence>
<proteinExistence type="predicted"/>
<dbReference type="Proteomes" id="UP001190700">
    <property type="component" value="Unassembled WGS sequence"/>
</dbReference>
<evidence type="ECO:0000256" key="1">
    <source>
        <dbReference type="SAM" id="MobiDB-lite"/>
    </source>
</evidence>
<feature type="region of interest" description="Disordered" evidence="1">
    <location>
        <begin position="259"/>
        <end position="280"/>
    </location>
</feature>
<gene>
    <name evidence="2" type="ORF">CYMTET_37259</name>
</gene>
<protein>
    <submittedName>
        <fullName evidence="2">Uncharacterized protein</fullName>
    </submittedName>
</protein>
<keyword evidence="3" id="KW-1185">Reference proteome</keyword>
<feature type="region of interest" description="Disordered" evidence="1">
    <location>
        <begin position="323"/>
        <end position="354"/>
    </location>
</feature>
<evidence type="ECO:0000313" key="3">
    <source>
        <dbReference type="Proteomes" id="UP001190700"/>
    </source>
</evidence>